<reference evidence="6 7" key="1">
    <citation type="submission" date="2018-09" db="EMBL/GenBank/DDBJ databases">
        <authorList>
            <person name="Wang Z."/>
        </authorList>
    </citation>
    <scope>NUCLEOTIDE SEQUENCE [LARGE SCALE GENOMIC DNA]</scope>
    <source>
        <strain evidence="6 7">ALS 81</strain>
    </source>
</reference>
<dbReference type="Gene3D" id="3.30.70.270">
    <property type="match status" value="1"/>
</dbReference>
<dbReference type="SUPFAM" id="SSF53822">
    <property type="entry name" value="Periplasmic binding protein-like I"/>
    <property type="match status" value="1"/>
</dbReference>
<evidence type="ECO:0000259" key="5">
    <source>
        <dbReference type="PROSITE" id="PS50887"/>
    </source>
</evidence>
<organism evidence="6 7">
    <name type="scientific">Alginatibacterium sediminis</name>
    <dbReference type="NCBI Taxonomy" id="2164068"/>
    <lineage>
        <taxon>Bacteria</taxon>
        <taxon>Pseudomonadati</taxon>
        <taxon>Pseudomonadota</taxon>
        <taxon>Gammaproteobacteria</taxon>
        <taxon>Alteromonadales</taxon>
        <taxon>Alteromonadaceae</taxon>
        <taxon>Alginatibacterium</taxon>
    </lineage>
</organism>
<sequence length="617" mass="70480">MRRTIALICDDIASIAILAFYRELKQQAIVQNCRILTYIGRESNSPYASESFHNTIFDHIDDSNFDAAIVVGAAFTNWHDKQQAETYIRSLSKKPIVVTSYSMSDLSCITIDNYQPMFDLTCHLHQVHGHESIGFVTGPILNQESQQRLQAYKDALKDLGLHFDPSYVFEGDYRPESGKLAIQFFQKLGKSPSAIMFANDDMAVAALDYIQCHVPWMQNRWAITGFDDQILAHSAQLTTVSHPFASIARTAIQQLLSELEQPNAKQNIVIPSELVFRNSCGCEPHIQTKLPNFSIYNATRQIHENIQSFDLEVFYQKLAMFLKHYHVRGCYITQYVQESPTQHLKYARLLFAYQNYQIIPVDTQQIFECKQLLPNEMLKQLNYDVLAIQSLFFDKTHFGYLILDISDGAEEALDILRGHISHSIMGAHLIAQRDSAQQRLEKLTQQLKDQSQYLLEQSSKDTLTGVLNRRGAHALWAERLDQLTEQSYVDVYCADLNGLKAINDNHGHSAGDKAIQCIAEILEQIVSDTALVSRQGGDEFLIVEFEASENASHLLMNKFRRLIQMRNCELTMPFFLDAEIGHHRSNKLASFDELVALADQQLYLHKRLTKERLQGDF</sequence>
<dbReference type="PANTHER" id="PTHR30146:SF24">
    <property type="entry name" value="XYLOSE OPERON REGULATORY PROTEIN"/>
    <property type="match status" value="1"/>
</dbReference>
<dbReference type="EMBL" id="RAQO01000004">
    <property type="protein sequence ID" value="RKF19924.1"/>
    <property type="molecule type" value="Genomic_DNA"/>
</dbReference>
<keyword evidence="1" id="KW-0805">Transcription regulation</keyword>
<dbReference type="CDD" id="cd06267">
    <property type="entry name" value="PBP1_LacI_sugar_binding-like"/>
    <property type="match status" value="1"/>
</dbReference>
<comment type="caution">
    <text evidence="6">The sequence shown here is derived from an EMBL/GenBank/DDBJ whole genome shotgun (WGS) entry which is preliminary data.</text>
</comment>
<dbReference type="PANTHER" id="PTHR30146">
    <property type="entry name" value="LACI-RELATED TRANSCRIPTIONAL REPRESSOR"/>
    <property type="match status" value="1"/>
</dbReference>
<dbReference type="NCBIfam" id="TIGR00254">
    <property type="entry name" value="GGDEF"/>
    <property type="match status" value="1"/>
</dbReference>
<dbReference type="AlphaFoldDB" id="A0A420EGY3"/>
<evidence type="ECO:0000313" key="6">
    <source>
        <dbReference type="EMBL" id="RKF19924.1"/>
    </source>
</evidence>
<dbReference type="CDD" id="cd01949">
    <property type="entry name" value="GGDEF"/>
    <property type="match status" value="1"/>
</dbReference>
<dbReference type="InterPro" id="IPR028082">
    <property type="entry name" value="Peripla_BP_I"/>
</dbReference>
<dbReference type="PROSITE" id="PS50887">
    <property type="entry name" value="GGDEF"/>
    <property type="match status" value="1"/>
</dbReference>
<dbReference type="OrthoDB" id="8864477at2"/>
<keyword evidence="4" id="KW-0175">Coiled coil</keyword>
<dbReference type="InterPro" id="IPR046335">
    <property type="entry name" value="LacI/GalR-like_sensor"/>
</dbReference>
<dbReference type="Pfam" id="PF13377">
    <property type="entry name" value="Peripla_BP_3"/>
    <property type="match status" value="1"/>
</dbReference>
<accession>A0A420EGY3</accession>
<dbReference type="Proteomes" id="UP000286482">
    <property type="component" value="Unassembled WGS sequence"/>
</dbReference>
<proteinExistence type="predicted"/>
<feature type="domain" description="GGDEF" evidence="5">
    <location>
        <begin position="487"/>
        <end position="617"/>
    </location>
</feature>
<dbReference type="InterPro" id="IPR029787">
    <property type="entry name" value="Nucleotide_cyclase"/>
</dbReference>
<dbReference type="Pfam" id="PF00990">
    <property type="entry name" value="GGDEF"/>
    <property type="match status" value="1"/>
</dbReference>
<keyword evidence="3" id="KW-0804">Transcription</keyword>
<dbReference type="InterPro" id="IPR000160">
    <property type="entry name" value="GGDEF_dom"/>
</dbReference>
<feature type="coiled-coil region" evidence="4">
    <location>
        <begin position="426"/>
        <end position="453"/>
    </location>
</feature>
<name>A0A420EGY3_9ALTE</name>
<dbReference type="GO" id="GO:0003700">
    <property type="term" value="F:DNA-binding transcription factor activity"/>
    <property type="evidence" value="ECO:0007669"/>
    <property type="project" value="TreeGrafter"/>
</dbReference>
<evidence type="ECO:0000256" key="4">
    <source>
        <dbReference type="SAM" id="Coils"/>
    </source>
</evidence>
<evidence type="ECO:0000256" key="1">
    <source>
        <dbReference type="ARBA" id="ARBA00023015"/>
    </source>
</evidence>
<gene>
    <name evidence="6" type="ORF">DBZ36_05570</name>
</gene>
<evidence type="ECO:0000313" key="7">
    <source>
        <dbReference type="Proteomes" id="UP000286482"/>
    </source>
</evidence>
<evidence type="ECO:0000256" key="2">
    <source>
        <dbReference type="ARBA" id="ARBA00023125"/>
    </source>
</evidence>
<dbReference type="SUPFAM" id="SSF55073">
    <property type="entry name" value="Nucleotide cyclase"/>
    <property type="match status" value="1"/>
</dbReference>
<evidence type="ECO:0000256" key="3">
    <source>
        <dbReference type="ARBA" id="ARBA00023163"/>
    </source>
</evidence>
<dbReference type="Gene3D" id="3.40.50.2300">
    <property type="match status" value="2"/>
</dbReference>
<protein>
    <submittedName>
        <fullName evidence="6">GGDEF domain-containing protein</fullName>
    </submittedName>
</protein>
<dbReference type="RefSeq" id="WP_120353928.1">
    <property type="nucleotide sequence ID" value="NZ_RAQO01000004.1"/>
</dbReference>
<dbReference type="InterPro" id="IPR043128">
    <property type="entry name" value="Rev_trsase/Diguanyl_cyclase"/>
</dbReference>
<dbReference type="SMART" id="SM00267">
    <property type="entry name" value="GGDEF"/>
    <property type="match status" value="1"/>
</dbReference>
<keyword evidence="2" id="KW-0238">DNA-binding</keyword>
<dbReference type="GO" id="GO:0000976">
    <property type="term" value="F:transcription cis-regulatory region binding"/>
    <property type="evidence" value="ECO:0007669"/>
    <property type="project" value="TreeGrafter"/>
</dbReference>
<keyword evidence="7" id="KW-1185">Reference proteome</keyword>